<comment type="caution">
    <text evidence="5">The sequence shown here is derived from an EMBL/GenBank/DDBJ whole genome shotgun (WGS) entry which is preliminary data.</text>
</comment>
<name>A0A438K8U3_VITVI</name>
<protein>
    <submittedName>
        <fullName evidence="5">Beta-adaptin-like protein A</fullName>
    </submittedName>
</protein>
<gene>
    <name evidence="5" type="primary">BETAA-AD_0</name>
    <name evidence="5" type="ORF">CK203_003895</name>
</gene>
<dbReference type="EMBL" id="QGNW01000013">
    <property type="protein sequence ID" value="RVX17619.1"/>
    <property type="molecule type" value="Genomic_DNA"/>
</dbReference>
<dbReference type="Gene3D" id="1.25.10.10">
    <property type="entry name" value="Leucine-rich Repeat Variant"/>
    <property type="match status" value="1"/>
</dbReference>
<dbReference type="InterPro" id="IPR016024">
    <property type="entry name" value="ARM-type_fold"/>
</dbReference>
<dbReference type="Proteomes" id="UP000288805">
    <property type="component" value="Unassembled WGS sequence"/>
</dbReference>
<evidence type="ECO:0000256" key="3">
    <source>
        <dbReference type="ARBA" id="ARBA00022927"/>
    </source>
</evidence>
<evidence type="ECO:0000256" key="2">
    <source>
        <dbReference type="ARBA" id="ARBA00022448"/>
    </source>
</evidence>
<comment type="subcellular location">
    <subcellularLocation>
        <location evidence="1">Endomembrane system</location>
    </subcellularLocation>
</comment>
<dbReference type="GO" id="GO:0016192">
    <property type="term" value="P:vesicle-mediated transport"/>
    <property type="evidence" value="ECO:0007669"/>
    <property type="project" value="InterPro"/>
</dbReference>
<accession>A0A438K8U3</accession>
<proteinExistence type="predicted"/>
<dbReference type="InterPro" id="IPR026739">
    <property type="entry name" value="AP_beta"/>
</dbReference>
<evidence type="ECO:0000256" key="1">
    <source>
        <dbReference type="ARBA" id="ARBA00004308"/>
    </source>
</evidence>
<dbReference type="AlphaFoldDB" id="A0A438K8U3"/>
<dbReference type="GO" id="GO:0015031">
    <property type="term" value="P:protein transport"/>
    <property type="evidence" value="ECO:0007669"/>
    <property type="project" value="UniProtKB-KW"/>
</dbReference>
<evidence type="ECO:0000313" key="5">
    <source>
        <dbReference type="EMBL" id="RVX17619.1"/>
    </source>
</evidence>
<keyword evidence="3" id="KW-0653">Protein transport</keyword>
<evidence type="ECO:0000313" key="6">
    <source>
        <dbReference type="Proteomes" id="UP000288805"/>
    </source>
</evidence>
<evidence type="ECO:0000256" key="4">
    <source>
        <dbReference type="ARBA" id="ARBA00023136"/>
    </source>
</evidence>
<organism evidence="5 6">
    <name type="scientific">Vitis vinifera</name>
    <name type="common">Grape</name>
    <dbReference type="NCBI Taxonomy" id="29760"/>
    <lineage>
        <taxon>Eukaryota</taxon>
        <taxon>Viridiplantae</taxon>
        <taxon>Streptophyta</taxon>
        <taxon>Embryophyta</taxon>
        <taxon>Tracheophyta</taxon>
        <taxon>Spermatophyta</taxon>
        <taxon>Magnoliopsida</taxon>
        <taxon>eudicotyledons</taxon>
        <taxon>Gunneridae</taxon>
        <taxon>Pentapetalae</taxon>
        <taxon>rosids</taxon>
        <taxon>Vitales</taxon>
        <taxon>Vitaceae</taxon>
        <taxon>Viteae</taxon>
        <taxon>Vitis</taxon>
    </lineage>
</organism>
<dbReference type="InterPro" id="IPR011989">
    <property type="entry name" value="ARM-like"/>
</dbReference>
<sequence>MDYLVGQVRLHLLTAVLKCFLKRPPETQKALGAALAAGLADFHQDVHDRALFYYRLLQYNVSVAERVVNPPKQAVSVFADTQSSEVKDRIFDEFNSLSVVYQKLPPASNVISSIITSHLSAQLVMEFPYKSCVTCAKERRNQQIICSFTAPWQPCFGSLFLLFWCSVGGVIFSQGCILSWPCAFVGKKSKEGMESSSFVLILDLIKGEKSESL</sequence>
<reference evidence="5 6" key="1">
    <citation type="journal article" date="2018" name="PLoS Genet.">
        <title>Population sequencing reveals clonal diversity and ancestral inbreeding in the grapevine cultivar Chardonnay.</title>
        <authorList>
            <person name="Roach M.J."/>
            <person name="Johnson D.L."/>
            <person name="Bohlmann J."/>
            <person name="van Vuuren H.J."/>
            <person name="Jones S.J."/>
            <person name="Pretorius I.S."/>
            <person name="Schmidt S.A."/>
            <person name="Borneman A.R."/>
        </authorList>
    </citation>
    <scope>NUCLEOTIDE SEQUENCE [LARGE SCALE GENOMIC DNA]</scope>
    <source>
        <strain evidence="6">cv. Chardonnay</strain>
        <tissue evidence="5">Leaf</tissue>
    </source>
</reference>
<dbReference type="SUPFAM" id="SSF48371">
    <property type="entry name" value="ARM repeat"/>
    <property type="match status" value="1"/>
</dbReference>
<keyword evidence="2" id="KW-0813">Transport</keyword>
<dbReference type="GO" id="GO:0012505">
    <property type="term" value="C:endomembrane system"/>
    <property type="evidence" value="ECO:0007669"/>
    <property type="project" value="UniProtKB-SubCell"/>
</dbReference>
<dbReference type="PANTHER" id="PTHR11134">
    <property type="entry name" value="ADAPTOR COMPLEX SUBUNIT BETA FAMILY MEMBER"/>
    <property type="match status" value="1"/>
</dbReference>
<keyword evidence="4" id="KW-0472">Membrane</keyword>